<name>X1T1K7_9ZZZZ</name>
<protein>
    <submittedName>
        <fullName evidence="1">Uncharacterized protein</fullName>
    </submittedName>
</protein>
<organism evidence="1">
    <name type="scientific">marine sediment metagenome</name>
    <dbReference type="NCBI Taxonomy" id="412755"/>
    <lineage>
        <taxon>unclassified sequences</taxon>
        <taxon>metagenomes</taxon>
        <taxon>ecological metagenomes</taxon>
    </lineage>
</organism>
<proteinExistence type="predicted"/>
<sequence>YLAYQPSGILLLNMKNKSISEVKFQFESTMRQKSNKDNIFFGRSNF</sequence>
<feature type="non-terminal residue" evidence="1">
    <location>
        <position position="1"/>
    </location>
</feature>
<dbReference type="EMBL" id="BARW01015800">
    <property type="protein sequence ID" value="GAI99068.1"/>
    <property type="molecule type" value="Genomic_DNA"/>
</dbReference>
<comment type="caution">
    <text evidence="1">The sequence shown here is derived from an EMBL/GenBank/DDBJ whole genome shotgun (WGS) entry which is preliminary data.</text>
</comment>
<accession>X1T1K7</accession>
<reference evidence="1" key="1">
    <citation type="journal article" date="2014" name="Front. Microbiol.">
        <title>High frequency of phylogenetically diverse reductive dehalogenase-homologous genes in deep subseafloor sedimentary metagenomes.</title>
        <authorList>
            <person name="Kawai M."/>
            <person name="Futagami T."/>
            <person name="Toyoda A."/>
            <person name="Takaki Y."/>
            <person name="Nishi S."/>
            <person name="Hori S."/>
            <person name="Arai W."/>
            <person name="Tsubouchi T."/>
            <person name="Morono Y."/>
            <person name="Uchiyama I."/>
            <person name="Ito T."/>
            <person name="Fujiyama A."/>
            <person name="Inagaki F."/>
            <person name="Takami H."/>
        </authorList>
    </citation>
    <scope>NUCLEOTIDE SEQUENCE</scope>
    <source>
        <strain evidence="1">Expedition CK06-06</strain>
    </source>
</reference>
<dbReference type="AlphaFoldDB" id="X1T1K7"/>
<evidence type="ECO:0000313" key="1">
    <source>
        <dbReference type="EMBL" id="GAI99068.1"/>
    </source>
</evidence>
<gene>
    <name evidence="1" type="ORF">S12H4_27652</name>
</gene>